<reference evidence="4" key="1">
    <citation type="submission" date="2020-05" db="EMBL/GenBank/DDBJ databases">
        <authorList>
            <person name="Chiriac C."/>
            <person name="Salcher M."/>
            <person name="Ghai R."/>
            <person name="Kavagutti S V."/>
        </authorList>
    </citation>
    <scope>NUCLEOTIDE SEQUENCE</scope>
</reference>
<dbReference type="EMBL" id="LR797258">
    <property type="protein sequence ID" value="CAB4197402.1"/>
    <property type="molecule type" value="Genomic_DNA"/>
</dbReference>
<gene>
    <name evidence="3" type="ORF">UFOVP1076_23</name>
    <name evidence="4" type="ORF">UFOVP1314_6</name>
    <name evidence="5" type="ORF">UFOVP1427_4</name>
    <name evidence="6" type="ORF">UFOVP1523_8</name>
    <name evidence="2" type="ORF">UFOVP991_23</name>
</gene>
<dbReference type="Pfam" id="PF05119">
    <property type="entry name" value="Terminase_4"/>
    <property type="match status" value="1"/>
</dbReference>
<dbReference type="EMBL" id="LR798456">
    <property type="protein sequence ID" value="CAB5237965.1"/>
    <property type="molecule type" value="Genomic_DNA"/>
</dbReference>
<evidence type="ECO:0000313" key="4">
    <source>
        <dbReference type="EMBL" id="CAB4197402.1"/>
    </source>
</evidence>
<accession>A0A6J5RMX4</accession>
<dbReference type="EMBL" id="LR797371">
    <property type="protein sequence ID" value="CAB4211279.1"/>
    <property type="molecule type" value="Genomic_DNA"/>
</dbReference>
<organism evidence="4">
    <name type="scientific">uncultured Caudovirales phage</name>
    <dbReference type="NCBI Taxonomy" id="2100421"/>
    <lineage>
        <taxon>Viruses</taxon>
        <taxon>Duplodnaviria</taxon>
        <taxon>Heunggongvirae</taxon>
        <taxon>Uroviricota</taxon>
        <taxon>Caudoviricetes</taxon>
        <taxon>Peduoviridae</taxon>
        <taxon>Maltschvirus</taxon>
        <taxon>Maltschvirus maltsch</taxon>
    </lineage>
</organism>
<evidence type="ECO:0000313" key="3">
    <source>
        <dbReference type="EMBL" id="CAB4182767.1"/>
    </source>
</evidence>
<dbReference type="InterPro" id="IPR006448">
    <property type="entry name" value="Phage_term_ssu_P27"/>
</dbReference>
<dbReference type="EMBL" id="LR797025">
    <property type="protein sequence ID" value="CAB4182767.1"/>
    <property type="molecule type" value="Genomic_DNA"/>
</dbReference>
<feature type="compositionally biased region" description="Polar residues" evidence="1">
    <location>
        <begin position="141"/>
        <end position="150"/>
    </location>
</feature>
<evidence type="ECO:0000313" key="5">
    <source>
        <dbReference type="EMBL" id="CAB4211279.1"/>
    </source>
</evidence>
<evidence type="ECO:0000313" key="6">
    <source>
        <dbReference type="EMBL" id="CAB5237965.1"/>
    </source>
</evidence>
<evidence type="ECO:0000256" key="1">
    <source>
        <dbReference type="SAM" id="MobiDB-lite"/>
    </source>
</evidence>
<feature type="region of interest" description="Disordered" evidence="1">
    <location>
        <begin position="141"/>
        <end position="171"/>
    </location>
</feature>
<sequence>MRTDVRKGANAAATKRDGATRVPIELLLKEIPPASEHLNQDGIFWWDYYCGLMLQSAQLSKYFISLVHNFCMVLQGIEAFEKKITEQGYFIDVPKKYAGEEYIEEVPNPLLDKLSKMYAQADSLANSLGFSPFSSKVQNIDTGSGSNLAPSQPPSMPDDFTPETIPFEQVG</sequence>
<evidence type="ECO:0000313" key="2">
    <source>
        <dbReference type="EMBL" id="CAB4176377.1"/>
    </source>
</evidence>
<protein>
    <submittedName>
        <fullName evidence="4">Phage terminase, small subunit, P27 family</fullName>
    </submittedName>
</protein>
<dbReference type="EMBL" id="LR796941">
    <property type="protein sequence ID" value="CAB4176377.1"/>
    <property type="molecule type" value="Genomic_DNA"/>
</dbReference>
<name>A0A6J5RMX4_9CAUD</name>
<proteinExistence type="predicted"/>